<dbReference type="Proteomes" id="UP001642405">
    <property type="component" value="Unassembled WGS sequence"/>
</dbReference>
<dbReference type="InterPro" id="IPR016169">
    <property type="entry name" value="FAD-bd_PCMH_sub2"/>
</dbReference>
<feature type="domain" description="FAD-binding PCMH-type" evidence="2">
    <location>
        <begin position="113"/>
        <end position="337"/>
    </location>
</feature>
<dbReference type="SUPFAM" id="SSF56176">
    <property type="entry name" value="FAD-binding/transporter-associated domain-like"/>
    <property type="match status" value="1"/>
</dbReference>
<dbReference type="Gene3D" id="3.30.465.10">
    <property type="match status" value="1"/>
</dbReference>
<evidence type="ECO:0000313" key="4">
    <source>
        <dbReference type="Proteomes" id="UP001642405"/>
    </source>
</evidence>
<evidence type="ECO:0000256" key="1">
    <source>
        <dbReference type="SAM" id="MobiDB-lite"/>
    </source>
</evidence>
<dbReference type="InterPro" id="IPR016166">
    <property type="entry name" value="FAD-bd_PCMH"/>
</dbReference>
<organism evidence="3 4">
    <name type="scientific">Sporothrix curviconia</name>
    <dbReference type="NCBI Taxonomy" id="1260050"/>
    <lineage>
        <taxon>Eukaryota</taxon>
        <taxon>Fungi</taxon>
        <taxon>Dikarya</taxon>
        <taxon>Ascomycota</taxon>
        <taxon>Pezizomycotina</taxon>
        <taxon>Sordariomycetes</taxon>
        <taxon>Sordariomycetidae</taxon>
        <taxon>Ophiostomatales</taxon>
        <taxon>Ophiostomataceae</taxon>
        <taxon>Sporothrix</taxon>
    </lineage>
</organism>
<reference evidence="3 4" key="1">
    <citation type="submission" date="2024-01" db="EMBL/GenBank/DDBJ databases">
        <authorList>
            <person name="Allen C."/>
            <person name="Tagirdzhanova G."/>
        </authorList>
    </citation>
    <scope>NUCLEOTIDE SEQUENCE [LARGE SCALE GENOMIC DNA]</scope>
</reference>
<dbReference type="InterPro" id="IPR036318">
    <property type="entry name" value="FAD-bd_PCMH-like_sf"/>
</dbReference>
<dbReference type="PANTHER" id="PTHR43762:SF1">
    <property type="entry name" value="D-ARABINONO-1,4-LACTONE OXIDASE"/>
    <property type="match status" value="1"/>
</dbReference>
<dbReference type="PANTHER" id="PTHR43762">
    <property type="entry name" value="L-GULONOLACTONE OXIDASE"/>
    <property type="match status" value="1"/>
</dbReference>
<comment type="caution">
    <text evidence="3">The sequence shown here is derived from an EMBL/GenBank/DDBJ whole genome shotgun (WGS) entry which is preliminary data.</text>
</comment>
<keyword evidence="4" id="KW-1185">Reference proteome</keyword>
<dbReference type="Pfam" id="PF01565">
    <property type="entry name" value="FAD_binding_4"/>
    <property type="match status" value="2"/>
</dbReference>
<gene>
    <name evidence="3" type="ORF">SCUCBS95973_004041</name>
</gene>
<sequence length="442" mass="48395">MGAQQSVERRLRHARSQPYNDNTLKQLDKVFCQNPDNAHDGVWNVVRTPGMERRRGGRDSRQRYSQARQSVHLALAASHGHLVGSSDAKNGPRDYSANDDEDSPSWVNCVGEQENSPLVIVKPESLQQLVAILADALHLKQRVRAVGSGHSFSDITSSTNAVLVDMSLLKRIAMVDNGEDGIAGITKPLPGQISTASHLTMEDRPSSSQTVEVTANRSRKLARVQAGMKIHELNDELDNRGLALLNMGAYDGQTIAGVMSTGTHGSGITFGPMASLVRAIVLVADDGTVYQVEPATQSDEVRKQLLPELWAPIAPAVAGAEHFELVINPYMLWAHNSCIRVERNRVTPKTKPSGARKDWLSTLLEQFGIYSIPHLLGVLKRFPAINPIVINRAITTLVESGPYVDKSFRVFNLGPANSIKAMAIELHCDATQASRYPFHWGI</sequence>
<proteinExistence type="predicted"/>
<evidence type="ECO:0000313" key="3">
    <source>
        <dbReference type="EMBL" id="CAK7220097.1"/>
    </source>
</evidence>
<dbReference type="PROSITE" id="PS51387">
    <property type="entry name" value="FAD_PCMH"/>
    <property type="match status" value="1"/>
</dbReference>
<dbReference type="InterPro" id="IPR016167">
    <property type="entry name" value="FAD-bd_PCMH_sub1"/>
</dbReference>
<dbReference type="InterPro" id="IPR010031">
    <property type="entry name" value="FAD_lactone_oxidase-like"/>
</dbReference>
<dbReference type="EMBL" id="CAWUHB010000019">
    <property type="protein sequence ID" value="CAK7220097.1"/>
    <property type="molecule type" value="Genomic_DNA"/>
</dbReference>
<feature type="region of interest" description="Disordered" evidence="1">
    <location>
        <begin position="81"/>
        <end position="103"/>
    </location>
</feature>
<accession>A0ABP0BKQ8</accession>
<dbReference type="Gene3D" id="3.30.43.10">
    <property type="entry name" value="Uridine Diphospho-n-acetylenolpyruvylglucosamine Reductase, domain 2"/>
    <property type="match status" value="1"/>
</dbReference>
<name>A0ABP0BKQ8_9PEZI</name>
<feature type="region of interest" description="Disordered" evidence="1">
    <location>
        <begin position="1"/>
        <end position="20"/>
    </location>
</feature>
<dbReference type="InterPro" id="IPR006094">
    <property type="entry name" value="Oxid_FAD_bind_N"/>
</dbReference>
<protein>
    <recommendedName>
        <fullName evidence="2">FAD-binding PCMH-type domain-containing protein</fullName>
    </recommendedName>
</protein>
<evidence type="ECO:0000259" key="2">
    <source>
        <dbReference type="PROSITE" id="PS51387"/>
    </source>
</evidence>